<dbReference type="PANTHER" id="PTHR31683:SF18">
    <property type="entry name" value="PECTATE LYASE 21-RELATED"/>
    <property type="match status" value="1"/>
</dbReference>
<organism evidence="4 5">
    <name type="scientific">Folsomia candida</name>
    <name type="common">Springtail</name>
    <dbReference type="NCBI Taxonomy" id="158441"/>
    <lineage>
        <taxon>Eukaryota</taxon>
        <taxon>Metazoa</taxon>
        <taxon>Ecdysozoa</taxon>
        <taxon>Arthropoda</taxon>
        <taxon>Hexapoda</taxon>
        <taxon>Collembola</taxon>
        <taxon>Entomobryomorpha</taxon>
        <taxon>Isotomoidea</taxon>
        <taxon>Isotomidae</taxon>
        <taxon>Proisotominae</taxon>
        <taxon>Folsomia</taxon>
    </lineage>
</organism>
<evidence type="ECO:0000259" key="3">
    <source>
        <dbReference type="SMART" id="SM00656"/>
    </source>
</evidence>
<dbReference type="Proteomes" id="UP000198287">
    <property type="component" value="Unassembled WGS sequence"/>
</dbReference>
<keyword evidence="5" id="KW-1185">Reference proteome</keyword>
<dbReference type="InterPro" id="IPR012334">
    <property type="entry name" value="Pectin_lyas_fold"/>
</dbReference>
<dbReference type="Gene3D" id="2.160.20.10">
    <property type="entry name" value="Single-stranded right-handed beta-helix, Pectin lyase-like"/>
    <property type="match status" value="1"/>
</dbReference>
<feature type="signal peptide" evidence="2">
    <location>
        <begin position="1"/>
        <end position="17"/>
    </location>
</feature>
<dbReference type="GO" id="GO:0030570">
    <property type="term" value="F:pectate lyase activity"/>
    <property type="evidence" value="ECO:0007669"/>
    <property type="project" value="InterPro"/>
</dbReference>
<gene>
    <name evidence="4" type="ORF">Fcan01_00652</name>
</gene>
<evidence type="ECO:0000313" key="5">
    <source>
        <dbReference type="Proteomes" id="UP000198287"/>
    </source>
</evidence>
<accession>A0A226EXF8</accession>
<dbReference type="OrthoDB" id="1637350at2759"/>
<proteinExistence type="predicted"/>
<dbReference type="SMART" id="SM00656">
    <property type="entry name" value="Amb_all"/>
    <property type="match status" value="1"/>
</dbReference>
<dbReference type="InterPro" id="IPR011050">
    <property type="entry name" value="Pectin_lyase_fold/virulence"/>
</dbReference>
<dbReference type="InterPro" id="IPR045032">
    <property type="entry name" value="PEL"/>
</dbReference>
<dbReference type="InterPro" id="IPR002022">
    <property type="entry name" value="Pec_lyase"/>
</dbReference>
<dbReference type="Pfam" id="PF00544">
    <property type="entry name" value="Pectate_lyase_4"/>
    <property type="match status" value="1"/>
</dbReference>
<dbReference type="PANTHER" id="PTHR31683">
    <property type="entry name" value="PECTATE LYASE 18-RELATED"/>
    <property type="match status" value="1"/>
</dbReference>
<dbReference type="SUPFAM" id="SSF51126">
    <property type="entry name" value="Pectin lyase-like"/>
    <property type="match status" value="1"/>
</dbReference>
<protein>
    <submittedName>
        <fullName evidence="4">Pectate lyase</fullName>
    </submittedName>
</protein>
<evidence type="ECO:0000256" key="1">
    <source>
        <dbReference type="ARBA" id="ARBA00023239"/>
    </source>
</evidence>
<reference evidence="4 5" key="1">
    <citation type="submission" date="2015-12" db="EMBL/GenBank/DDBJ databases">
        <title>The genome of Folsomia candida.</title>
        <authorList>
            <person name="Faddeeva A."/>
            <person name="Derks M.F."/>
            <person name="Anvar Y."/>
            <person name="Smit S."/>
            <person name="Van Straalen N."/>
            <person name="Roelofs D."/>
        </authorList>
    </citation>
    <scope>NUCLEOTIDE SEQUENCE [LARGE SCALE GENOMIC DNA]</scope>
    <source>
        <strain evidence="4 5">VU population</strain>
        <tissue evidence="4">Whole body</tissue>
    </source>
</reference>
<dbReference type="EMBL" id="LNIX01000001">
    <property type="protein sequence ID" value="OXA62345.1"/>
    <property type="molecule type" value="Genomic_DNA"/>
</dbReference>
<evidence type="ECO:0000313" key="4">
    <source>
        <dbReference type="EMBL" id="OXA62345.1"/>
    </source>
</evidence>
<feature type="chain" id="PRO_5012736862" evidence="2">
    <location>
        <begin position="18"/>
        <end position="419"/>
    </location>
</feature>
<keyword evidence="2" id="KW-0732">Signal</keyword>
<comment type="caution">
    <text evidence="4">The sequence shown here is derived from an EMBL/GenBank/DDBJ whole genome shotgun (WGS) entry which is preliminary data.</text>
</comment>
<feature type="domain" description="Pectate lyase" evidence="3">
    <location>
        <begin position="96"/>
        <end position="353"/>
    </location>
</feature>
<dbReference type="STRING" id="158441.A0A226EXF8"/>
<dbReference type="AlphaFoldDB" id="A0A226EXF8"/>
<evidence type="ECO:0000256" key="2">
    <source>
        <dbReference type="SAM" id="SignalP"/>
    </source>
</evidence>
<keyword evidence="1 4" id="KW-0456">Lyase</keyword>
<sequence>MWPYPVLIFGLICCTSAQGDIGTETLGAINGWGAATTGTTGGSSALPDDIYYNITTRYEFVSALTRSGSRPKILYILGSIPFNVDDDNNPLGLAQYSDPIYNFTLFLEAYHPDTWGRDRVPTGEQESARQRSRTRQNARVLLNIPPNTTIVGVPNTIPAKFLQSSLIIASDNVIIRNIEFVDAFDYFPKWDPTDGSLGNWNSIYDAITIKGGSHVWIDHCTFSDGDNIDANFPSYYDRPYQHHDGLLDINDAANYVTISYNYFHTHDKTMIIGGSDGATGDEGNLKVTLHHNYFKNVMQRAPRARFGEIHIYNNYYEGSTSSGEDYRYSYSWGVGYRSKIFAENNVIDVAGLATSRVVSVANGDALLDRGTVLNGARVEVGQAAGLNGDVGWTPVLHEFIDTVDIVRETVLAGAGAGKL</sequence>
<name>A0A226EXF8_FOLCA</name>